<reference evidence="9" key="1">
    <citation type="submission" date="2018-05" db="EMBL/GenBank/DDBJ databases">
        <authorList>
            <person name="Li Y."/>
        </authorList>
    </citation>
    <scope>NUCLEOTIDE SEQUENCE [LARGE SCALE GENOMIC DNA]</scope>
    <source>
        <strain evidence="9">3d-2-2</strain>
    </source>
</reference>
<dbReference type="CDD" id="cd00165">
    <property type="entry name" value="S4"/>
    <property type="match status" value="1"/>
</dbReference>
<dbReference type="AlphaFoldDB" id="A0A2V1K0P5"/>
<dbReference type="Pfam" id="PF00849">
    <property type="entry name" value="PseudoU_synth_2"/>
    <property type="match status" value="1"/>
</dbReference>
<dbReference type="InterPro" id="IPR036986">
    <property type="entry name" value="S4_RNA-bd_sf"/>
</dbReference>
<dbReference type="PROSITE" id="PS50889">
    <property type="entry name" value="S4"/>
    <property type="match status" value="1"/>
</dbReference>
<feature type="domain" description="RNA-binding S4" evidence="7">
    <location>
        <begin position="59"/>
        <end position="124"/>
    </location>
</feature>
<dbReference type="EMBL" id="QETA01000001">
    <property type="protein sequence ID" value="PWF24776.1"/>
    <property type="molecule type" value="Genomic_DNA"/>
</dbReference>
<sequence length="351" mass="38285">MAGTRITKAPLVLALRAIIGRVAMDDSIKHSGSHPDESVDESAEDSVLLLAVPDDSDVDRLDKVLARLLPSHSRSRLQGWIEAGHVLLNGRPAKVRQSAGPGDEITVQAQPAPEDLAFMPEPIEFAVIADAPDWIVVDKPAGLVTHPGAGNWSGTLLNGLLYRYPELVRVARAGIVHRLDKDTSGLMVVARHEQAQTLLVRQLQARSVGREYVALAHGWLRRPGVVSQPIGRDPKVPVRMSVARPVAPKEAITHYVPQRLGRLDGQPVTEVVCRLETGRTHQIRVHLASLSHPLVADVLYGGRLLGGAERQMLHARALRFDDPGQRGPLAFEAALPQDMRTVLDQVDWQDG</sequence>
<accession>A0A2V1K0P5</accession>
<dbReference type="Gene3D" id="3.30.2350.10">
    <property type="entry name" value="Pseudouridine synthase"/>
    <property type="match status" value="1"/>
</dbReference>
<dbReference type="SUPFAM" id="SSF55174">
    <property type="entry name" value="Alpha-L RNA-binding motif"/>
    <property type="match status" value="1"/>
</dbReference>
<dbReference type="PANTHER" id="PTHR21600">
    <property type="entry name" value="MITOCHONDRIAL RNA PSEUDOURIDINE SYNTHASE"/>
    <property type="match status" value="1"/>
</dbReference>
<evidence type="ECO:0000256" key="3">
    <source>
        <dbReference type="ARBA" id="ARBA00036882"/>
    </source>
</evidence>
<evidence type="ECO:0000256" key="2">
    <source>
        <dbReference type="ARBA" id="ARBA00023235"/>
    </source>
</evidence>
<dbReference type="PROSITE" id="PS01129">
    <property type="entry name" value="PSI_RLU"/>
    <property type="match status" value="1"/>
</dbReference>
<dbReference type="CDD" id="cd02869">
    <property type="entry name" value="PseudoU_synth_RluA_like"/>
    <property type="match status" value="1"/>
</dbReference>
<keyword evidence="9" id="KW-1185">Reference proteome</keyword>
<feature type="active site" evidence="4">
    <location>
        <position position="180"/>
    </location>
</feature>
<evidence type="ECO:0000256" key="6">
    <source>
        <dbReference type="RuleBase" id="RU362028"/>
    </source>
</evidence>
<evidence type="ECO:0000256" key="1">
    <source>
        <dbReference type="ARBA" id="ARBA00010876"/>
    </source>
</evidence>
<dbReference type="InterPro" id="IPR006225">
    <property type="entry name" value="PsdUridine_synth_RluC/D"/>
</dbReference>
<protein>
    <recommendedName>
        <fullName evidence="6">Pseudouridine synthase</fullName>
        <ecNumber evidence="6">5.4.99.-</ecNumber>
    </recommendedName>
</protein>
<evidence type="ECO:0000256" key="4">
    <source>
        <dbReference type="PIRSR" id="PIRSR606225-1"/>
    </source>
</evidence>
<evidence type="ECO:0000313" key="9">
    <source>
        <dbReference type="Proteomes" id="UP000245212"/>
    </source>
</evidence>
<dbReference type="InterPro" id="IPR050188">
    <property type="entry name" value="RluA_PseudoU_synthase"/>
</dbReference>
<dbReference type="PANTHER" id="PTHR21600:SF44">
    <property type="entry name" value="RIBOSOMAL LARGE SUBUNIT PSEUDOURIDINE SYNTHASE D"/>
    <property type="match status" value="1"/>
</dbReference>
<comment type="caution">
    <text evidence="8">The sequence shown here is derived from an EMBL/GenBank/DDBJ whole genome shotgun (WGS) entry which is preliminary data.</text>
</comment>
<comment type="function">
    <text evidence="6">Responsible for synthesis of pseudouridine from uracil.</text>
</comment>
<proteinExistence type="inferred from homology"/>
<dbReference type="SMART" id="SM00363">
    <property type="entry name" value="S4"/>
    <property type="match status" value="1"/>
</dbReference>
<keyword evidence="5" id="KW-0694">RNA-binding</keyword>
<comment type="catalytic activity">
    <reaction evidence="6">
        <text>a uridine in RNA = a pseudouridine in RNA</text>
        <dbReference type="Rhea" id="RHEA:48348"/>
        <dbReference type="Rhea" id="RHEA-COMP:12068"/>
        <dbReference type="Rhea" id="RHEA-COMP:12069"/>
        <dbReference type="ChEBI" id="CHEBI:65314"/>
        <dbReference type="ChEBI" id="CHEBI:65315"/>
    </reaction>
</comment>
<dbReference type="EC" id="5.4.99.-" evidence="6"/>
<dbReference type="GO" id="GO:0160140">
    <property type="term" value="F:23S rRNA pseudouridine(1911/1915/1917) synthase activity"/>
    <property type="evidence" value="ECO:0007669"/>
    <property type="project" value="UniProtKB-EC"/>
</dbReference>
<organism evidence="8 9">
    <name type="scientific">Corticimicrobacter populi</name>
    <dbReference type="NCBI Taxonomy" id="2175229"/>
    <lineage>
        <taxon>Bacteria</taxon>
        <taxon>Pseudomonadati</taxon>
        <taxon>Pseudomonadota</taxon>
        <taxon>Betaproteobacteria</taxon>
        <taxon>Burkholderiales</taxon>
        <taxon>Alcaligenaceae</taxon>
        <taxon>Corticimicrobacter</taxon>
    </lineage>
</organism>
<dbReference type="InterPro" id="IPR006224">
    <property type="entry name" value="PsdUridine_synth_RluA-like_CS"/>
</dbReference>
<evidence type="ECO:0000259" key="7">
    <source>
        <dbReference type="SMART" id="SM00363"/>
    </source>
</evidence>
<dbReference type="Gene3D" id="3.10.290.10">
    <property type="entry name" value="RNA-binding S4 domain"/>
    <property type="match status" value="1"/>
</dbReference>
<dbReference type="Proteomes" id="UP000245212">
    <property type="component" value="Unassembled WGS sequence"/>
</dbReference>
<evidence type="ECO:0000256" key="5">
    <source>
        <dbReference type="PROSITE-ProRule" id="PRU00182"/>
    </source>
</evidence>
<dbReference type="SUPFAM" id="SSF55120">
    <property type="entry name" value="Pseudouridine synthase"/>
    <property type="match status" value="1"/>
</dbReference>
<dbReference type="NCBIfam" id="TIGR00005">
    <property type="entry name" value="rluA_subfam"/>
    <property type="match status" value="1"/>
</dbReference>
<dbReference type="InterPro" id="IPR002942">
    <property type="entry name" value="S4_RNA-bd"/>
</dbReference>
<evidence type="ECO:0000313" key="8">
    <source>
        <dbReference type="EMBL" id="PWF24776.1"/>
    </source>
</evidence>
<gene>
    <name evidence="8" type="ORF">DD235_00875</name>
</gene>
<dbReference type="Pfam" id="PF01479">
    <property type="entry name" value="S4"/>
    <property type="match status" value="1"/>
</dbReference>
<dbReference type="GO" id="GO:0003723">
    <property type="term" value="F:RNA binding"/>
    <property type="evidence" value="ECO:0007669"/>
    <property type="project" value="UniProtKB-KW"/>
</dbReference>
<comment type="catalytic activity">
    <reaction evidence="3">
        <text>uridine(1911/1915/1917) in 23S rRNA = pseudouridine(1911/1915/1917) in 23S rRNA</text>
        <dbReference type="Rhea" id="RHEA:42524"/>
        <dbReference type="Rhea" id="RHEA-COMP:10097"/>
        <dbReference type="Rhea" id="RHEA-COMP:10098"/>
        <dbReference type="ChEBI" id="CHEBI:65314"/>
        <dbReference type="ChEBI" id="CHEBI:65315"/>
        <dbReference type="EC" id="5.4.99.23"/>
    </reaction>
</comment>
<comment type="similarity">
    <text evidence="1 6">Belongs to the pseudouridine synthase RluA family.</text>
</comment>
<dbReference type="InterPro" id="IPR006145">
    <property type="entry name" value="PsdUridine_synth_RsuA/RluA"/>
</dbReference>
<dbReference type="GO" id="GO:0000455">
    <property type="term" value="P:enzyme-directed rRNA pseudouridine synthesis"/>
    <property type="evidence" value="ECO:0007669"/>
    <property type="project" value="TreeGrafter"/>
</dbReference>
<keyword evidence="2 6" id="KW-0413">Isomerase</keyword>
<name>A0A2V1K0P5_9BURK</name>
<dbReference type="InterPro" id="IPR020103">
    <property type="entry name" value="PsdUridine_synth_cat_dom_sf"/>
</dbReference>